<reference evidence="2" key="1">
    <citation type="submission" date="2016-10" db="EMBL/GenBank/DDBJ databases">
        <authorList>
            <person name="de Groot N.N."/>
        </authorList>
    </citation>
    <scope>NUCLEOTIDE SEQUENCE</scope>
</reference>
<protein>
    <submittedName>
        <fullName evidence="2">DNA double-strand break repair Rad50 ATPase</fullName>
    </submittedName>
</protein>
<evidence type="ECO:0000313" key="2">
    <source>
        <dbReference type="EMBL" id="SFV51830.1"/>
    </source>
</evidence>
<dbReference type="Gene3D" id="1.25.40.10">
    <property type="entry name" value="Tetratricopeptide repeat domain"/>
    <property type="match status" value="1"/>
</dbReference>
<dbReference type="SUPFAM" id="SSF81901">
    <property type="entry name" value="HCP-like"/>
    <property type="match status" value="1"/>
</dbReference>
<proteinExistence type="predicted"/>
<gene>
    <name evidence="2" type="ORF">MNB_SV-9-1389</name>
</gene>
<name>A0A1W1BE30_9ZZZZ</name>
<dbReference type="EMBL" id="FPHG01000012">
    <property type="protein sequence ID" value="SFV51830.1"/>
    <property type="molecule type" value="Genomic_DNA"/>
</dbReference>
<dbReference type="AlphaFoldDB" id="A0A1W1BE30"/>
<dbReference type="InterPro" id="IPR011990">
    <property type="entry name" value="TPR-like_helical_dom_sf"/>
</dbReference>
<dbReference type="InterPro" id="IPR006597">
    <property type="entry name" value="Sel1-like"/>
</dbReference>
<feature type="coiled-coil region" evidence="1">
    <location>
        <begin position="315"/>
        <end position="349"/>
    </location>
</feature>
<dbReference type="SMART" id="SM00671">
    <property type="entry name" value="SEL1"/>
    <property type="match status" value="2"/>
</dbReference>
<organism evidence="2">
    <name type="scientific">hydrothermal vent metagenome</name>
    <dbReference type="NCBI Taxonomy" id="652676"/>
    <lineage>
        <taxon>unclassified sequences</taxon>
        <taxon>metagenomes</taxon>
        <taxon>ecological metagenomes</taxon>
    </lineage>
</organism>
<feature type="coiled-coil region" evidence="1">
    <location>
        <begin position="78"/>
        <end position="120"/>
    </location>
</feature>
<accession>A0A1W1BE30</accession>
<sequence length="523" mass="60934">MAQLGQVGKRLQIIKIAISITDQETISIQHSKLRLHKNDKLLQNILLVLDDENYAQASNLINRYLHGSYDDEVSEEKLALLEEQYLDLNKKIETMRDELLEKDKEKKIILSKKYKDIEEEELINKFGLFREKGREAVYNPVAKDEMKAMEREIKKIDKVIKDNTNIPSTSDIMASFNSIKDDIPIKASIIDPSIAISKISNKDEIIDENNNIDDDQKQFYKSSEDDLILPFNTENVKEDTKIEEEVEDIQVTFTPSVDKIEEEDLIEEELVEEKLVKDDENIKEDDLIEEETIIIDDEKKKDILEPAIEDEHLQQLFSQDKIEEEKKRLEEEQRKKELEEKEKSEKGTKYEAISYIDQKLRNMLNQYPQIEETPECFESEERLLYKISLEGYTEKDIEDVVKDIKRLKSEGNIAEASHLLLTIATTESLYAQFILARELYQGTVLVRDLPEAFTQINYLATENYPEAVCDLAQFYEHGIGIKKDRKRALGLYAEAEDLGVKRAGEHYNRLDEELKGFLGKFFN</sequence>
<evidence type="ECO:0000256" key="1">
    <source>
        <dbReference type="SAM" id="Coils"/>
    </source>
</evidence>
<keyword evidence="1" id="KW-0175">Coiled coil</keyword>